<dbReference type="AlphaFoldDB" id="A0A3D9Z1Q4"/>
<evidence type="ECO:0000313" key="3">
    <source>
        <dbReference type="Proteomes" id="UP000256900"/>
    </source>
</evidence>
<keyword evidence="3" id="KW-1185">Reference proteome</keyword>
<proteinExistence type="predicted"/>
<dbReference type="OrthoDB" id="7872805at2"/>
<accession>A0A3D9Z1Q4</accession>
<dbReference type="RefSeq" id="WP_115834916.1">
    <property type="nucleotide sequence ID" value="NZ_CP025086.1"/>
</dbReference>
<evidence type="ECO:0000313" key="2">
    <source>
        <dbReference type="EMBL" id="REF89103.1"/>
    </source>
</evidence>
<comment type="caution">
    <text evidence="2">The sequence shown here is derived from an EMBL/GenBank/DDBJ whole genome shotgun (WGS) entry which is preliminary data.</text>
</comment>
<dbReference type="EMBL" id="QUMO01000001">
    <property type="protein sequence ID" value="REF89103.1"/>
    <property type="molecule type" value="Genomic_DNA"/>
</dbReference>
<sequence>MIVFDLPHSNKTHRVAIIGSCRVRTPILTLKSFGELELSINQPALTHSFLEGRQNMRHAWGEARVPDIFAPYIFETDTSPTPERYPRKILDGIDTVLVEMCDSRQIRKDEWVFQSNYFSRQFVQKHAAELLEWYRAFSKGKEISNELIETTLEKLRSSGVATGAAEDILCNARLEMPDRNKVIEDAKSLAADRSKRWIFLSHFIVDDNHGAIMEDRRRLATYVQDAADAVGAEFFNPSRLLAHYGREKVLRGGGTDIYEYDWDFIPIVGEIILNIVRQGVGADLTLPPLPGDSQTPRLTSPRAQPDPKSGGIEQAAERINKLLVRLHNDRLKNLGLKNSGLHDHFKTLLEAGQVVRPRDIEVGRLLADELPLYANYTVLKAGLGVVPLLLALEGLKSTALEVSGPRVEAINAGISAIAVTRKNVVGKVRVEIGLLPETAGDGPTLCVAVGYVSRGAELERERVLDQLAQFDALLIEPRTFLWHRNAVDQADLRDELRGIGFAHLSEVGDGLLFASKNAVALSRQKAQLAGV</sequence>
<organism evidence="2 3">
    <name type="scientific">Methylovirgula ligni</name>
    <dbReference type="NCBI Taxonomy" id="569860"/>
    <lineage>
        <taxon>Bacteria</taxon>
        <taxon>Pseudomonadati</taxon>
        <taxon>Pseudomonadota</taxon>
        <taxon>Alphaproteobacteria</taxon>
        <taxon>Hyphomicrobiales</taxon>
        <taxon>Beijerinckiaceae</taxon>
        <taxon>Methylovirgula</taxon>
    </lineage>
</organism>
<protein>
    <submittedName>
        <fullName evidence="2">Uncharacterized protein</fullName>
    </submittedName>
</protein>
<name>A0A3D9Z1Q4_9HYPH</name>
<reference evidence="2 3" key="1">
    <citation type="submission" date="2018-08" db="EMBL/GenBank/DDBJ databases">
        <title>Genomic Encyclopedia of Type Strains, Phase IV (KMG-IV): sequencing the most valuable type-strain genomes for metagenomic binning, comparative biology and taxonomic classification.</title>
        <authorList>
            <person name="Goeker M."/>
        </authorList>
    </citation>
    <scope>NUCLEOTIDE SEQUENCE [LARGE SCALE GENOMIC DNA]</scope>
    <source>
        <strain evidence="2 3">BW863</strain>
    </source>
</reference>
<feature type="region of interest" description="Disordered" evidence="1">
    <location>
        <begin position="286"/>
        <end position="311"/>
    </location>
</feature>
<evidence type="ECO:0000256" key="1">
    <source>
        <dbReference type="SAM" id="MobiDB-lite"/>
    </source>
</evidence>
<feature type="compositionally biased region" description="Polar residues" evidence="1">
    <location>
        <begin position="292"/>
        <end position="302"/>
    </location>
</feature>
<dbReference type="Proteomes" id="UP000256900">
    <property type="component" value="Unassembled WGS sequence"/>
</dbReference>
<gene>
    <name evidence="2" type="ORF">DES32_0317</name>
</gene>